<gene>
    <name evidence="5" type="ORF">GCM10007874_04690</name>
</gene>
<dbReference type="Gene3D" id="3.10.105.10">
    <property type="entry name" value="Dipeptide-binding Protein, Domain 3"/>
    <property type="match status" value="1"/>
</dbReference>
<dbReference type="PANTHER" id="PTHR30290">
    <property type="entry name" value="PERIPLASMIC BINDING COMPONENT OF ABC TRANSPORTER"/>
    <property type="match status" value="1"/>
</dbReference>
<dbReference type="PIRSF" id="PIRSF002741">
    <property type="entry name" value="MppA"/>
    <property type="match status" value="1"/>
</dbReference>
<evidence type="ECO:0000313" key="6">
    <source>
        <dbReference type="Proteomes" id="UP001156882"/>
    </source>
</evidence>
<comment type="caution">
    <text evidence="5">The sequence shown here is derived from an EMBL/GenBank/DDBJ whole genome shotgun (WGS) entry which is preliminary data.</text>
</comment>
<proteinExistence type="inferred from homology"/>
<dbReference type="CDD" id="cd08497">
    <property type="entry name" value="MbnE-like"/>
    <property type="match status" value="1"/>
</dbReference>
<comment type="subcellular location">
    <subcellularLocation>
        <location evidence="1">Periplasm</location>
    </subcellularLocation>
</comment>
<dbReference type="SUPFAM" id="SSF53850">
    <property type="entry name" value="Periplasmic binding protein-like II"/>
    <property type="match status" value="1"/>
</dbReference>
<organism evidence="5 6">
    <name type="scientific">Labrys miyagiensis</name>
    <dbReference type="NCBI Taxonomy" id="346912"/>
    <lineage>
        <taxon>Bacteria</taxon>
        <taxon>Pseudomonadati</taxon>
        <taxon>Pseudomonadota</taxon>
        <taxon>Alphaproteobacteria</taxon>
        <taxon>Hyphomicrobiales</taxon>
        <taxon>Xanthobacteraceae</taxon>
        <taxon>Labrys</taxon>
    </lineage>
</organism>
<evidence type="ECO:0000259" key="4">
    <source>
        <dbReference type="Pfam" id="PF00496"/>
    </source>
</evidence>
<feature type="domain" description="Solute-binding protein family 5" evidence="4">
    <location>
        <begin position="125"/>
        <end position="527"/>
    </location>
</feature>
<dbReference type="InterPro" id="IPR030678">
    <property type="entry name" value="Peptide/Ni-bd"/>
</dbReference>
<name>A0ABQ6CB88_9HYPH</name>
<comment type="similarity">
    <text evidence="2">Belongs to the bacterial solute-binding protein 5 family.</text>
</comment>
<evidence type="ECO:0000256" key="1">
    <source>
        <dbReference type="ARBA" id="ARBA00004418"/>
    </source>
</evidence>
<keyword evidence="3" id="KW-0732">Signal</keyword>
<dbReference type="InterPro" id="IPR000914">
    <property type="entry name" value="SBP_5_dom"/>
</dbReference>
<dbReference type="PANTHER" id="PTHR30290:SF64">
    <property type="entry name" value="ABC TRANSPORTER PERIPLASMIC BINDING PROTEIN"/>
    <property type="match status" value="1"/>
</dbReference>
<dbReference type="Pfam" id="PF00496">
    <property type="entry name" value="SBP_bac_5"/>
    <property type="match status" value="1"/>
</dbReference>
<dbReference type="PROSITE" id="PS51318">
    <property type="entry name" value="TAT"/>
    <property type="match status" value="1"/>
</dbReference>
<dbReference type="Gene3D" id="3.40.190.10">
    <property type="entry name" value="Periplasmic binding protein-like II"/>
    <property type="match status" value="1"/>
</dbReference>
<accession>A0ABQ6CB88</accession>
<evidence type="ECO:0000256" key="3">
    <source>
        <dbReference type="ARBA" id="ARBA00022729"/>
    </source>
</evidence>
<protein>
    <submittedName>
        <fullName evidence="5">ABC transporter substrate-binding protein</fullName>
    </submittedName>
</protein>
<evidence type="ECO:0000256" key="2">
    <source>
        <dbReference type="ARBA" id="ARBA00005695"/>
    </source>
</evidence>
<dbReference type="Proteomes" id="UP001156882">
    <property type="component" value="Unassembled WGS sequence"/>
</dbReference>
<dbReference type="EMBL" id="BSPC01000005">
    <property type="protein sequence ID" value="GLS17454.1"/>
    <property type="molecule type" value="Genomic_DNA"/>
</dbReference>
<keyword evidence="6" id="KW-1185">Reference proteome</keyword>
<sequence>MPQAEAFSHPTRRTVLKAGFLGAAAALLPAGVRGEEVESHGLSLFGDLKYGPDFKAFFYVRPDAPKGGTFSQQVVQTIYNQNLFTFDNLNIYILKGAGAAGIDMCFATLFSRAWDEMDAMYAYAAQTVQVSADRLTYRFRLRPGLTFHDGSPLTAEDCAWSFTRLKEDGHPYITEPLRFMKEAVAEAPDLVRVTLTPERGRTTPLTVAGLPIFAKAWWTGKDFTKTTLEPILGSGPYKIGRIQAGQSISFERVKDWWGEKLPSQVGSNNFDNQTYVYYQDRAASFIAFSTKNFLFREEYTSLNWATGYDIPPVRDGRIKRETVPDHTASGGQGWLFNTRRPQLADPRVRQAIGMAFDFEWTNKHVMYSLYQRATSIFENSSFKATGKPSPEELAMLEPYRGKVPDAVFGEAIVPPVSDGSGFDRNLLRAAGRMLAEAGWTIDNRILKNAKGEPFTIEFLEDDDGLYKHTAPFIQNLQRLGIQATFRVVDPSQMQIRTDNFDFDVITQRVSYNSTPADDMRGYYASANANRKGTLNRSGVADPVLDALMDRMGNAGSREELVAACRCFDRVLRAGFYWVPMWYRTERWLAYWDEFEHGDPGAIYELGAMDLWWAKPKT</sequence>
<reference evidence="6" key="1">
    <citation type="journal article" date="2019" name="Int. J. Syst. Evol. Microbiol.">
        <title>The Global Catalogue of Microorganisms (GCM) 10K type strain sequencing project: providing services to taxonomists for standard genome sequencing and annotation.</title>
        <authorList>
            <consortium name="The Broad Institute Genomics Platform"/>
            <consortium name="The Broad Institute Genome Sequencing Center for Infectious Disease"/>
            <person name="Wu L."/>
            <person name="Ma J."/>
        </authorList>
    </citation>
    <scope>NUCLEOTIDE SEQUENCE [LARGE SCALE GENOMIC DNA]</scope>
    <source>
        <strain evidence="6">NBRC 101365</strain>
    </source>
</reference>
<dbReference type="InterPro" id="IPR039424">
    <property type="entry name" value="SBP_5"/>
</dbReference>
<evidence type="ECO:0000313" key="5">
    <source>
        <dbReference type="EMBL" id="GLS17454.1"/>
    </source>
</evidence>
<dbReference type="RefSeq" id="WP_284310274.1">
    <property type="nucleotide sequence ID" value="NZ_BSPC01000005.1"/>
</dbReference>
<dbReference type="InterPro" id="IPR006311">
    <property type="entry name" value="TAT_signal"/>
</dbReference>